<proteinExistence type="predicted"/>
<gene>
    <name evidence="2" type="ORF">N1851_003176</name>
</gene>
<reference evidence="2" key="1">
    <citation type="journal article" date="2023" name="Front. Mar. Sci.">
        <title>A new Merluccius polli reference genome to investigate the effects of global change in West African waters.</title>
        <authorList>
            <person name="Mateo J.L."/>
            <person name="Blanco-Fernandez C."/>
            <person name="Garcia-Vazquez E."/>
            <person name="Machado-Schiaffino G."/>
        </authorList>
    </citation>
    <scope>NUCLEOTIDE SEQUENCE</scope>
    <source>
        <strain evidence="2">C29</strain>
        <tissue evidence="2">Fin</tissue>
    </source>
</reference>
<feature type="compositionally biased region" description="Basic and acidic residues" evidence="1">
    <location>
        <begin position="252"/>
        <end position="267"/>
    </location>
</feature>
<dbReference type="EMBL" id="JAOPHQ010000406">
    <property type="protein sequence ID" value="KAK0154580.1"/>
    <property type="molecule type" value="Genomic_DNA"/>
</dbReference>
<keyword evidence="3" id="KW-1185">Reference proteome</keyword>
<name>A0AA47PAK1_MERPO</name>
<dbReference type="Proteomes" id="UP001174136">
    <property type="component" value="Unassembled WGS sequence"/>
</dbReference>
<dbReference type="AlphaFoldDB" id="A0AA47PAK1"/>
<evidence type="ECO:0000313" key="2">
    <source>
        <dbReference type="EMBL" id="KAK0154580.1"/>
    </source>
</evidence>
<comment type="caution">
    <text evidence="2">The sequence shown here is derived from an EMBL/GenBank/DDBJ whole genome shotgun (WGS) entry which is preliminary data.</text>
</comment>
<sequence length="295" mass="33907">MFGSFYCFNIHYPSELASTLEFLQRCFFSINPEKGTKVEKTNTSRLTVNPRPWRENILHANTLMPPLTRDRWPWDRHLLDFQLYTTPPPFFGPPPPPRVSIHLASTPLPAGEYGRWPSKVLPSRGSPPDDHSQLRDFKCYQGAGSGKFQEILKDEPRKYSLRKPGLALKASLCVRCSPLPALAVFSWGEDEAQEAKNKALGPGPFTEKNFSAINNAIPRGHSQYKKYRFMQVLRYWVPHSLLHKRRSAPLTESERARHVSHSTDVKTCRQKPTTVRPFKNLVEVRTHREVTLYAQ</sequence>
<feature type="region of interest" description="Disordered" evidence="1">
    <location>
        <begin position="248"/>
        <end position="270"/>
    </location>
</feature>
<accession>A0AA47PAK1</accession>
<dbReference type="PANTHER" id="PTHR33667">
    <property type="entry name" value="SI:DKEY-57N24.6"/>
    <property type="match status" value="1"/>
</dbReference>
<evidence type="ECO:0000256" key="1">
    <source>
        <dbReference type="SAM" id="MobiDB-lite"/>
    </source>
</evidence>
<dbReference type="PANTHER" id="PTHR33667:SF7">
    <property type="entry name" value="RIKEN CDNA 1810020O05 GENE"/>
    <property type="match status" value="1"/>
</dbReference>
<protein>
    <submittedName>
        <fullName evidence="2">Uncharacterized protein</fullName>
    </submittedName>
</protein>
<organism evidence="2 3">
    <name type="scientific">Merluccius polli</name>
    <name type="common">Benguela hake</name>
    <name type="synonym">Merluccius cadenati</name>
    <dbReference type="NCBI Taxonomy" id="89951"/>
    <lineage>
        <taxon>Eukaryota</taxon>
        <taxon>Metazoa</taxon>
        <taxon>Chordata</taxon>
        <taxon>Craniata</taxon>
        <taxon>Vertebrata</taxon>
        <taxon>Euteleostomi</taxon>
        <taxon>Actinopterygii</taxon>
        <taxon>Neopterygii</taxon>
        <taxon>Teleostei</taxon>
        <taxon>Neoteleostei</taxon>
        <taxon>Acanthomorphata</taxon>
        <taxon>Zeiogadaria</taxon>
        <taxon>Gadariae</taxon>
        <taxon>Gadiformes</taxon>
        <taxon>Gadoidei</taxon>
        <taxon>Merlucciidae</taxon>
        <taxon>Merluccius</taxon>
    </lineage>
</organism>
<evidence type="ECO:0000313" key="3">
    <source>
        <dbReference type="Proteomes" id="UP001174136"/>
    </source>
</evidence>